<gene>
    <name evidence="2" type="ORF">BFR47_09890</name>
</gene>
<sequence>MFKSVVIALSTLLLSACAGLSQYSVSEGEIEKSLYTLLEQQAPRFTQGLVETRVDNLDLQIGPDNRQVVRLNLQGETAINALIARFPAQLDLAIEGRPVYDRQQNAIFLRDLKLLQSKVDAFGYKGDMTAASAGMMQLLRAVLENQPVYRLDDSRYSWLSKAPVAMDIAPGRLVFSPRFSD</sequence>
<feature type="signal peptide" evidence="1">
    <location>
        <begin position="1"/>
        <end position="18"/>
    </location>
</feature>
<evidence type="ECO:0000313" key="3">
    <source>
        <dbReference type="Proteomes" id="UP000243073"/>
    </source>
</evidence>
<name>A0A1J4QH65_9GAMM</name>
<feature type="chain" id="PRO_5009632421" description="DUF1439 domain-containing protein" evidence="1">
    <location>
        <begin position="19"/>
        <end position="181"/>
    </location>
</feature>
<keyword evidence="3" id="KW-1185">Reference proteome</keyword>
<comment type="caution">
    <text evidence="2">The sequence shown here is derived from an EMBL/GenBank/DDBJ whole genome shotgun (WGS) entry which is preliminary data.</text>
</comment>
<dbReference type="AlphaFoldDB" id="A0A1J4QH65"/>
<organism evidence="2 3">
    <name type="scientific">Oceanisphaera psychrotolerans</name>
    <dbReference type="NCBI Taxonomy" id="1414654"/>
    <lineage>
        <taxon>Bacteria</taxon>
        <taxon>Pseudomonadati</taxon>
        <taxon>Pseudomonadota</taxon>
        <taxon>Gammaproteobacteria</taxon>
        <taxon>Aeromonadales</taxon>
        <taxon>Aeromonadaceae</taxon>
        <taxon>Oceanisphaera</taxon>
    </lineage>
</organism>
<dbReference type="OrthoDB" id="6398264at2"/>
<dbReference type="Pfam" id="PF07273">
    <property type="entry name" value="DUF1439"/>
    <property type="match status" value="1"/>
</dbReference>
<evidence type="ECO:0000256" key="1">
    <source>
        <dbReference type="SAM" id="SignalP"/>
    </source>
</evidence>
<protein>
    <recommendedName>
        <fullName evidence="4">DUF1439 domain-containing protein</fullName>
    </recommendedName>
</protein>
<dbReference type="PROSITE" id="PS51257">
    <property type="entry name" value="PROKAR_LIPOPROTEIN"/>
    <property type="match status" value="1"/>
</dbReference>
<evidence type="ECO:0000313" key="2">
    <source>
        <dbReference type="EMBL" id="OIN13811.1"/>
    </source>
</evidence>
<dbReference type="STRING" id="1414654.BFR47_09890"/>
<reference evidence="2 3" key="1">
    <citation type="submission" date="2016-07" db="EMBL/GenBank/DDBJ databases">
        <title>Draft Genome Sequence of Oceanisphaera psychrotolerans, isolated from coastal sediment samples.</title>
        <authorList>
            <person name="Zhuo S."/>
            <person name="Ruan Z."/>
        </authorList>
    </citation>
    <scope>NUCLEOTIDE SEQUENCE [LARGE SCALE GENOMIC DNA]</scope>
    <source>
        <strain evidence="2 3">LAM-WHM-ZC</strain>
    </source>
</reference>
<evidence type="ECO:0008006" key="4">
    <source>
        <dbReference type="Google" id="ProtNLM"/>
    </source>
</evidence>
<dbReference type="EMBL" id="MDKE01000005">
    <property type="protein sequence ID" value="OIN13811.1"/>
    <property type="molecule type" value="Genomic_DNA"/>
</dbReference>
<dbReference type="InterPro" id="IPR010835">
    <property type="entry name" value="DUF1439"/>
</dbReference>
<dbReference type="Proteomes" id="UP000243073">
    <property type="component" value="Unassembled WGS sequence"/>
</dbReference>
<dbReference type="RefSeq" id="WP_071471559.1">
    <property type="nucleotide sequence ID" value="NZ_MDKE01000005.1"/>
</dbReference>
<dbReference type="Gene3D" id="3.15.10.40">
    <property type="entry name" value="Uncharacterised protein PF07273, DUF1439"/>
    <property type="match status" value="1"/>
</dbReference>
<proteinExistence type="predicted"/>
<keyword evidence="1" id="KW-0732">Signal</keyword>
<accession>A0A1J4QH65</accession>